<sequence>MNTTTIPSACSQCSFSPQHDIPPVPPSNSSRIDHLHHSNEYPTEKEELAFQSFIADGRSFLSRLDTRIATVKALLLELEATRENLIPLIPTYTQPLNPVRRLPSDILKLIFTYGTEYDKPEEKYFACVPHSLDLRSPQWIYGRVCRHWRRTMVDESPLFWTRIKLQPGKPISLKQLSMALCLLSIHLHRSQDCPLTIRIDMPLSFSMDLVTGFLALVFSHSKRLRSLFLTGGPRLNEIMAVSEDFFPSLEKIHIRELFPKTSDSQGDQGSVFRSIQAPKLKSWSSTGNFFFNTRISLMPPAALCHQITDFTISEVSSSQIVSIVRLLPHLRVLSVWLERFCVRQHPFMNLTGTAIAALMDVLSCPALVHLSLFVSGQIATAVQRFEERSKFKLQHFVGAEDAGIFVKSLSNCLSLETIEVEGAYSYQSIQDMLASLYIPIQHAQSSTDTQSLTRPIATFPNLRLLEFYFSELHSVEGFIDEAYSNVSARKFADDVVPLELVITMPKEQAKKMLSYRQLKNFDALRVTVKIIPV</sequence>
<reference evidence="1" key="1">
    <citation type="submission" date="2022-08" db="EMBL/GenBank/DDBJ databases">
        <authorList>
            <consortium name="DOE Joint Genome Institute"/>
            <person name="Min B."/>
            <person name="Riley R."/>
            <person name="Sierra-Patev S."/>
            <person name="Naranjo-Ortiz M."/>
            <person name="Looney B."/>
            <person name="Konkel Z."/>
            <person name="Slot J.C."/>
            <person name="Sakamoto Y."/>
            <person name="Steenwyk J.L."/>
            <person name="Rokas A."/>
            <person name="Carro J."/>
            <person name="Camarero S."/>
            <person name="Ferreira P."/>
            <person name="Molpeceres G."/>
            <person name="Ruiz-Duenas F.J."/>
            <person name="Serrano A."/>
            <person name="Henrissat B."/>
            <person name="Drula E."/>
            <person name="Hughes K.W."/>
            <person name="Mata J.L."/>
            <person name="Ishikawa N.K."/>
            <person name="Vargas-Isla R."/>
            <person name="Ushijima S."/>
            <person name="Smith C.A."/>
            <person name="Ahrendt S."/>
            <person name="Andreopoulos W."/>
            <person name="He G."/>
            <person name="Labutti K."/>
            <person name="Lipzen A."/>
            <person name="Ng V."/>
            <person name="Sandor L."/>
            <person name="Barry K."/>
            <person name="Martinez A.T."/>
            <person name="Xiao Y."/>
            <person name="Gibbons J.G."/>
            <person name="Terashima K."/>
            <person name="Hibbett D.S."/>
            <person name="Grigoriev I.V."/>
        </authorList>
    </citation>
    <scope>NUCLEOTIDE SEQUENCE</scope>
    <source>
        <strain evidence="1">TFB9207</strain>
    </source>
</reference>
<accession>A0AA38PD19</accession>
<dbReference type="SUPFAM" id="SSF52047">
    <property type="entry name" value="RNI-like"/>
    <property type="match status" value="1"/>
</dbReference>
<dbReference type="InterPro" id="IPR032675">
    <property type="entry name" value="LRR_dom_sf"/>
</dbReference>
<dbReference type="Proteomes" id="UP001163846">
    <property type="component" value="Unassembled WGS sequence"/>
</dbReference>
<keyword evidence="2" id="KW-1185">Reference proteome</keyword>
<dbReference type="Gene3D" id="3.80.10.10">
    <property type="entry name" value="Ribonuclease Inhibitor"/>
    <property type="match status" value="1"/>
</dbReference>
<dbReference type="EMBL" id="MU806070">
    <property type="protein sequence ID" value="KAJ3840649.1"/>
    <property type="molecule type" value="Genomic_DNA"/>
</dbReference>
<evidence type="ECO:0008006" key="3">
    <source>
        <dbReference type="Google" id="ProtNLM"/>
    </source>
</evidence>
<evidence type="ECO:0000313" key="2">
    <source>
        <dbReference type="Proteomes" id="UP001163846"/>
    </source>
</evidence>
<gene>
    <name evidence="1" type="ORF">F5878DRAFT_58036</name>
</gene>
<name>A0AA38PD19_9AGAR</name>
<evidence type="ECO:0000313" key="1">
    <source>
        <dbReference type="EMBL" id="KAJ3840649.1"/>
    </source>
</evidence>
<protein>
    <recommendedName>
        <fullName evidence="3">F-box domain-containing protein</fullName>
    </recommendedName>
</protein>
<feature type="non-terminal residue" evidence="1">
    <location>
        <position position="1"/>
    </location>
</feature>
<organism evidence="1 2">
    <name type="scientific">Lentinula raphanica</name>
    <dbReference type="NCBI Taxonomy" id="153919"/>
    <lineage>
        <taxon>Eukaryota</taxon>
        <taxon>Fungi</taxon>
        <taxon>Dikarya</taxon>
        <taxon>Basidiomycota</taxon>
        <taxon>Agaricomycotina</taxon>
        <taxon>Agaricomycetes</taxon>
        <taxon>Agaricomycetidae</taxon>
        <taxon>Agaricales</taxon>
        <taxon>Marasmiineae</taxon>
        <taxon>Omphalotaceae</taxon>
        <taxon>Lentinula</taxon>
    </lineage>
</organism>
<comment type="caution">
    <text evidence="1">The sequence shown here is derived from an EMBL/GenBank/DDBJ whole genome shotgun (WGS) entry which is preliminary data.</text>
</comment>
<proteinExistence type="predicted"/>
<dbReference type="AlphaFoldDB" id="A0AA38PD19"/>